<gene>
    <name evidence="1" type="ORF">JOF46_000775</name>
</gene>
<name>A0ABS4WAB5_9MICC</name>
<proteinExistence type="predicted"/>
<dbReference type="EMBL" id="JAGIOE010000001">
    <property type="protein sequence ID" value="MBP2372863.1"/>
    <property type="molecule type" value="Genomic_DNA"/>
</dbReference>
<dbReference type="Proteomes" id="UP000766570">
    <property type="component" value="Unassembled WGS sequence"/>
</dbReference>
<keyword evidence="2" id="KW-1185">Reference proteome</keyword>
<organism evidence="1 2">
    <name type="scientific">Paeniglutamicibacter psychrophenolicus</name>
    <dbReference type="NCBI Taxonomy" id="257454"/>
    <lineage>
        <taxon>Bacteria</taxon>
        <taxon>Bacillati</taxon>
        <taxon>Actinomycetota</taxon>
        <taxon>Actinomycetes</taxon>
        <taxon>Micrococcales</taxon>
        <taxon>Micrococcaceae</taxon>
        <taxon>Paeniglutamicibacter</taxon>
    </lineage>
</organism>
<accession>A0ABS4WAB5</accession>
<reference evidence="1 2" key="1">
    <citation type="submission" date="2021-03" db="EMBL/GenBank/DDBJ databases">
        <title>Sequencing the genomes of 1000 actinobacteria strains.</title>
        <authorList>
            <person name="Klenk H.-P."/>
        </authorList>
    </citation>
    <scope>NUCLEOTIDE SEQUENCE [LARGE SCALE GENOMIC DNA]</scope>
    <source>
        <strain evidence="1 2">DSM 15454</strain>
    </source>
</reference>
<evidence type="ECO:0000313" key="2">
    <source>
        <dbReference type="Proteomes" id="UP000766570"/>
    </source>
</evidence>
<protein>
    <submittedName>
        <fullName evidence="1">Uncharacterized protein</fullName>
    </submittedName>
</protein>
<evidence type="ECO:0000313" key="1">
    <source>
        <dbReference type="EMBL" id="MBP2372863.1"/>
    </source>
</evidence>
<comment type="caution">
    <text evidence="1">The sequence shown here is derived from an EMBL/GenBank/DDBJ whole genome shotgun (WGS) entry which is preliminary data.</text>
</comment>
<dbReference type="RefSeq" id="WP_245347992.1">
    <property type="nucleotide sequence ID" value="NZ_BAAAMI010000019.1"/>
</dbReference>
<sequence>MMPTRATATLSGQAPAHEHAWLVESAHNTSEGMVAYVRCVAGCGARRIDLQGPANVPPSAVSKLVGR</sequence>